<sequence length="244" mass="25738">MSETNEAIASLRSSIDVLHAIVAGIQAQVCTKVDTTAFSALDSRVTACEGKISELRTPVAAQSASVTDLGVSAKADCRAVSKLTSRITGERSGSSSVDQCQGGSPFFVVDGQVFANGTTIEDAAISPARLKVETDKLQIDHPVLDGYRVKLAVNEQGQYYVAGVGVGMSHVTSGLKLGPCLEEDVRRLLREELVGAGAEKAINERLGKIELNLVARKCREDAAKIIIEQRLAALESVVGSLKLG</sequence>
<name>A0A7W2JNK9_9PSED</name>
<comment type="caution">
    <text evidence="1">The sequence shown here is derived from an EMBL/GenBank/DDBJ whole genome shotgun (WGS) entry which is preliminary data.</text>
</comment>
<organism evidence="1 2">
    <name type="scientific">Pseudomonas juntendi</name>
    <dbReference type="NCBI Taxonomy" id="2666183"/>
    <lineage>
        <taxon>Bacteria</taxon>
        <taxon>Pseudomonadati</taxon>
        <taxon>Pseudomonadota</taxon>
        <taxon>Gammaproteobacteria</taxon>
        <taxon>Pseudomonadales</taxon>
        <taxon>Pseudomonadaceae</taxon>
        <taxon>Pseudomonas</taxon>
    </lineage>
</organism>
<dbReference type="RefSeq" id="WP_125855678.1">
    <property type="nucleotide sequence ID" value="NZ_JACGCU010000065.1"/>
</dbReference>
<dbReference type="EMBL" id="JACGCU010000065">
    <property type="protein sequence ID" value="MBA6062309.1"/>
    <property type="molecule type" value="Genomic_DNA"/>
</dbReference>
<gene>
    <name evidence="1" type="ORF">H4C44_24420</name>
</gene>
<dbReference type="Proteomes" id="UP000556620">
    <property type="component" value="Unassembled WGS sequence"/>
</dbReference>
<accession>A0A7W2JNK9</accession>
<evidence type="ECO:0000313" key="1">
    <source>
        <dbReference type="EMBL" id="MBA6062309.1"/>
    </source>
</evidence>
<protein>
    <submittedName>
        <fullName evidence="1">Uncharacterized protein</fullName>
    </submittedName>
</protein>
<reference evidence="1 2" key="1">
    <citation type="submission" date="2020-07" db="EMBL/GenBank/DDBJ databases">
        <title>Diversity of carbapenemase encoding genes among Pseudomonas putida group clinical isolates in a tertiary Brazilian hospital.</title>
        <authorList>
            <person name="Alberto-Lei F."/>
            <person name="Nodari C.S."/>
            <person name="Streling A.P."/>
            <person name="Paulino J.T."/>
            <person name="Bessa-Neto F.O."/>
            <person name="Cayo R."/>
            <person name="Gales A.C."/>
        </authorList>
    </citation>
    <scope>NUCLEOTIDE SEQUENCE [LARGE SCALE GENOMIC DNA]</scope>
    <source>
        <strain evidence="1 2">14535</strain>
    </source>
</reference>
<dbReference type="Gene3D" id="1.20.5.340">
    <property type="match status" value="1"/>
</dbReference>
<proteinExistence type="predicted"/>
<evidence type="ECO:0000313" key="2">
    <source>
        <dbReference type="Proteomes" id="UP000556620"/>
    </source>
</evidence>
<dbReference type="AlphaFoldDB" id="A0A7W2JNK9"/>